<evidence type="ECO:0000256" key="2">
    <source>
        <dbReference type="SAM" id="MobiDB-lite"/>
    </source>
</evidence>
<organism evidence="3 4">
    <name type="scientific">Operophtera brumata</name>
    <name type="common">Winter moth</name>
    <name type="synonym">Phalaena brumata</name>
    <dbReference type="NCBI Taxonomy" id="104452"/>
    <lineage>
        <taxon>Eukaryota</taxon>
        <taxon>Metazoa</taxon>
        <taxon>Ecdysozoa</taxon>
        <taxon>Arthropoda</taxon>
        <taxon>Hexapoda</taxon>
        <taxon>Insecta</taxon>
        <taxon>Pterygota</taxon>
        <taxon>Neoptera</taxon>
        <taxon>Endopterygota</taxon>
        <taxon>Lepidoptera</taxon>
        <taxon>Glossata</taxon>
        <taxon>Ditrysia</taxon>
        <taxon>Geometroidea</taxon>
        <taxon>Geometridae</taxon>
        <taxon>Larentiinae</taxon>
        <taxon>Operophtera</taxon>
    </lineage>
</organism>
<keyword evidence="1" id="KW-0175">Coiled coil</keyword>
<feature type="region of interest" description="Disordered" evidence="2">
    <location>
        <begin position="1"/>
        <end position="30"/>
    </location>
</feature>
<evidence type="ECO:0000313" key="3">
    <source>
        <dbReference type="EMBL" id="KOB63838.1"/>
    </source>
</evidence>
<reference evidence="3 4" key="1">
    <citation type="journal article" date="2015" name="Genome Biol. Evol.">
        <title>The genome of winter moth (Operophtera brumata) provides a genomic perspective on sexual dimorphism and phenology.</title>
        <authorList>
            <person name="Derks M.F."/>
            <person name="Smit S."/>
            <person name="Salis L."/>
            <person name="Schijlen E."/>
            <person name="Bossers A."/>
            <person name="Mateman C."/>
            <person name="Pijl A.S."/>
            <person name="de Ridder D."/>
            <person name="Groenen M.A."/>
            <person name="Visser M.E."/>
            <person name="Megens H.J."/>
        </authorList>
    </citation>
    <scope>NUCLEOTIDE SEQUENCE [LARGE SCALE GENOMIC DNA]</scope>
    <source>
        <strain evidence="3">WM2013NL</strain>
        <tissue evidence="3">Head and thorax</tissue>
    </source>
</reference>
<dbReference type="STRING" id="104452.A0A0L7KKG9"/>
<dbReference type="Proteomes" id="UP000037510">
    <property type="component" value="Unassembled WGS sequence"/>
</dbReference>
<dbReference type="EMBL" id="JTDY01009252">
    <property type="protein sequence ID" value="KOB63838.1"/>
    <property type="molecule type" value="Genomic_DNA"/>
</dbReference>
<feature type="compositionally biased region" description="Basic and acidic residues" evidence="2">
    <location>
        <begin position="180"/>
        <end position="195"/>
    </location>
</feature>
<name>A0A0L7KKG9_OPEBR</name>
<accession>A0A0L7KKG9</accession>
<feature type="region of interest" description="Disordered" evidence="2">
    <location>
        <begin position="120"/>
        <end position="229"/>
    </location>
</feature>
<dbReference type="AlphaFoldDB" id="A0A0L7KKG9"/>
<sequence>MASTPKQQNGSGSNSSLGKRKKSRASKSTDLSKWLDKTMYHVQEATLGTETYDFVNPKMNWQISGSQFAPGYDPYRHMCGAPEPMSLPSLPSYYSPPMLPHSIPISVYPSDHRYVQNVKSVQVQRPRIRRRNDQRAEELQSTSNCLEEPSLQPKNLSDQDYASLPPIITSVGDTNSNSDINDKEKDDGSNARRYSDPCVRGLPDVARPANGGDVDSESDDSSSASESQVGSRLLSCLLDQIASLKLTNDRLNKELLDTRGE</sequence>
<comment type="caution">
    <text evidence="3">The sequence shown here is derived from an EMBL/GenBank/DDBJ whole genome shotgun (WGS) entry which is preliminary data.</text>
</comment>
<keyword evidence="4" id="KW-1185">Reference proteome</keyword>
<gene>
    <name evidence="3" type="ORF">OBRU01_24702</name>
</gene>
<protein>
    <submittedName>
        <fullName evidence="3">Uncharacterized protein</fullName>
    </submittedName>
</protein>
<feature type="compositionally biased region" description="Low complexity" evidence="2">
    <location>
        <begin position="1"/>
        <end position="17"/>
    </location>
</feature>
<evidence type="ECO:0000313" key="4">
    <source>
        <dbReference type="Proteomes" id="UP000037510"/>
    </source>
</evidence>
<proteinExistence type="predicted"/>
<evidence type="ECO:0000256" key="1">
    <source>
        <dbReference type="SAM" id="Coils"/>
    </source>
</evidence>
<feature type="coiled-coil region" evidence="1">
    <location>
        <begin position="234"/>
        <end position="261"/>
    </location>
</feature>